<dbReference type="Pfam" id="PF13966">
    <property type="entry name" value="zf-RVT"/>
    <property type="match status" value="1"/>
</dbReference>
<protein>
    <recommendedName>
        <fullName evidence="1">Reverse transcriptase zinc-binding domain-containing protein</fullName>
    </recommendedName>
</protein>
<dbReference type="AlphaFoldDB" id="A0A0A9CKU8"/>
<organism evidence="2">
    <name type="scientific">Arundo donax</name>
    <name type="common">Giant reed</name>
    <name type="synonym">Donax arundinaceus</name>
    <dbReference type="NCBI Taxonomy" id="35708"/>
    <lineage>
        <taxon>Eukaryota</taxon>
        <taxon>Viridiplantae</taxon>
        <taxon>Streptophyta</taxon>
        <taxon>Embryophyta</taxon>
        <taxon>Tracheophyta</taxon>
        <taxon>Spermatophyta</taxon>
        <taxon>Magnoliopsida</taxon>
        <taxon>Liliopsida</taxon>
        <taxon>Poales</taxon>
        <taxon>Poaceae</taxon>
        <taxon>PACMAD clade</taxon>
        <taxon>Arundinoideae</taxon>
        <taxon>Arundineae</taxon>
        <taxon>Arundo</taxon>
    </lineage>
</organism>
<dbReference type="EMBL" id="GBRH01222827">
    <property type="protein sequence ID" value="JAD75068.1"/>
    <property type="molecule type" value="Transcribed_RNA"/>
</dbReference>
<reference evidence="2" key="1">
    <citation type="submission" date="2014-09" db="EMBL/GenBank/DDBJ databases">
        <authorList>
            <person name="Magalhaes I.L.F."/>
            <person name="Oliveira U."/>
            <person name="Santos F.R."/>
            <person name="Vidigal T.H.D.A."/>
            <person name="Brescovit A.D."/>
            <person name="Santos A.J."/>
        </authorList>
    </citation>
    <scope>NUCLEOTIDE SEQUENCE</scope>
    <source>
        <tissue evidence="2">Shoot tissue taken approximately 20 cm above the soil surface</tissue>
    </source>
</reference>
<dbReference type="PANTHER" id="PTHR36617">
    <property type="entry name" value="PROTEIN, PUTATIVE-RELATED"/>
    <property type="match status" value="1"/>
</dbReference>
<proteinExistence type="predicted"/>
<sequence length="259" mass="29900">MTSYILNYWWGSSIGNHKIHWLKWSNLTRLKGTGGMGFRDLSLFNQALLGKQAWRLVTTPESLCSRVIKGKYFPQGNLLSTTRRKNSSVTWKAILHGREVLQKGIIKRIGDGSSIDVWNDKWIPGSVSMKPMVRLDIANAIKVADLIDERRQWKVEVLKNFVQPDIDAILKIKLGQNHMEDLLAWGFEKNGNYSVRSAYRLLKDILITEENEEEHIASSSDGSGSWWKFLWKMKIPPKIKIFWWRVIHGFFTIKGDLAT</sequence>
<evidence type="ECO:0000313" key="2">
    <source>
        <dbReference type="EMBL" id="JAD75068.1"/>
    </source>
</evidence>
<dbReference type="PANTHER" id="PTHR36617:SF5">
    <property type="entry name" value="OS05G0421675 PROTEIN"/>
    <property type="match status" value="1"/>
</dbReference>
<evidence type="ECO:0000259" key="1">
    <source>
        <dbReference type="Pfam" id="PF13966"/>
    </source>
</evidence>
<reference evidence="2" key="2">
    <citation type="journal article" date="2015" name="Data Brief">
        <title>Shoot transcriptome of the giant reed, Arundo donax.</title>
        <authorList>
            <person name="Barrero R.A."/>
            <person name="Guerrero F.D."/>
            <person name="Moolhuijzen P."/>
            <person name="Goolsby J.A."/>
            <person name="Tidwell J."/>
            <person name="Bellgard S.E."/>
            <person name="Bellgard M.I."/>
        </authorList>
    </citation>
    <scope>NUCLEOTIDE SEQUENCE</scope>
    <source>
        <tissue evidence="2">Shoot tissue taken approximately 20 cm above the soil surface</tissue>
    </source>
</reference>
<accession>A0A0A9CKU8</accession>
<name>A0A0A9CKU8_ARUDO</name>
<dbReference type="InterPro" id="IPR026960">
    <property type="entry name" value="RVT-Znf"/>
</dbReference>
<feature type="domain" description="Reverse transcriptase zinc-binding" evidence="1">
    <location>
        <begin position="193"/>
        <end position="255"/>
    </location>
</feature>